<dbReference type="GO" id="GO:1902201">
    <property type="term" value="P:negative regulation of bacterial-type flagellum-dependent cell motility"/>
    <property type="evidence" value="ECO:0007669"/>
    <property type="project" value="TreeGrafter"/>
</dbReference>
<dbReference type="PANTHER" id="PTHR45138">
    <property type="entry name" value="REGULATORY COMPONENTS OF SENSORY TRANSDUCTION SYSTEM"/>
    <property type="match status" value="1"/>
</dbReference>
<keyword evidence="6" id="KW-1185">Reference proteome</keyword>
<feature type="transmembrane region" description="Helical" evidence="3">
    <location>
        <begin position="153"/>
        <end position="174"/>
    </location>
</feature>
<dbReference type="SUPFAM" id="SSF55073">
    <property type="entry name" value="Nucleotide cyclase"/>
    <property type="match status" value="1"/>
</dbReference>
<dbReference type="AlphaFoldDB" id="A0A3P4B258"/>
<dbReference type="RefSeq" id="WP_124079879.1">
    <property type="nucleotide sequence ID" value="NZ_UWPJ01000018.1"/>
</dbReference>
<evidence type="ECO:0000256" key="2">
    <source>
        <dbReference type="ARBA" id="ARBA00034247"/>
    </source>
</evidence>
<comment type="catalytic activity">
    <reaction evidence="2">
        <text>2 GTP = 3',3'-c-di-GMP + 2 diphosphate</text>
        <dbReference type="Rhea" id="RHEA:24898"/>
        <dbReference type="ChEBI" id="CHEBI:33019"/>
        <dbReference type="ChEBI" id="CHEBI:37565"/>
        <dbReference type="ChEBI" id="CHEBI:58805"/>
        <dbReference type="EC" id="2.7.7.65"/>
    </reaction>
</comment>
<dbReference type="Pfam" id="PF00990">
    <property type="entry name" value="GGDEF"/>
    <property type="match status" value="1"/>
</dbReference>
<dbReference type="SMART" id="SM00267">
    <property type="entry name" value="GGDEF"/>
    <property type="match status" value="1"/>
</dbReference>
<dbReference type="GO" id="GO:0005886">
    <property type="term" value="C:plasma membrane"/>
    <property type="evidence" value="ECO:0007669"/>
    <property type="project" value="TreeGrafter"/>
</dbReference>
<dbReference type="NCBIfam" id="TIGR00254">
    <property type="entry name" value="GGDEF"/>
    <property type="match status" value="1"/>
</dbReference>
<feature type="transmembrane region" description="Helical" evidence="3">
    <location>
        <begin position="40"/>
        <end position="58"/>
    </location>
</feature>
<dbReference type="EC" id="2.7.7.65" evidence="1"/>
<evidence type="ECO:0000256" key="3">
    <source>
        <dbReference type="SAM" id="Phobius"/>
    </source>
</evidence>
<dbReference type="InterPro" id="IPR000160">
    <property type="entry name" value="GGDEF_dom"/>
</dbReference>
<dbReference type="EMBL" id="UWPJ01000018">
    <property type="protein sequence ID" value="VCU70369.1"/>
    <property type="molecule type" value="Genomic_DNA"/>
</dbReference>
<feature type="domain" description="GGDEF" evidence="4">
    <location>
        <begin position="253"/>
        <end position="383"/>
    </location>
</feature>
<dbReference type="InterPro" id="IPR043128">
    <property type="entry name" value="Rev_trsase/Diguanyl_cyclase"/>
</dbReference>
<dbReference type="Gene3D" id="3.30.70.270">
    <property type="match status" value="1"/>
</dbReference>
<feature type="transmembrane region" description="Helical" evidence="3">
    <location>
        <begin position="120"/>
        <end position="141"/>
    </location>
</feature>
<feature type="transmembrane region" description="Helical" evidence="3">
    <location>
        <begin position="64"/>
        <end position="84"/>
    </location>
</feature>
<feature type="transmembrane region" description="Helical" evidence="3">
    <location>
        <begin position="194"/>
        <end position="212"/>
    </location>
</feature>
<evidence type="ECO:0000313" key="5">
    <source>
        <dbReference type="EMBL" id="VCU70369.1"/>
    </source>
</evidence>
<dbReference type="PANTHER" id="PTHR45138:SF9">
    <property type="entry name" value="DIGUANYLATE CYCLASE DGCM-RELATED"/>
    <property type="match status" value="1"/>
</dbReference>
<name>A0A3P4B258_9BURK</name>
<evidence type="ECO:0000313" key="6">
    <source>
        <dbReference type="Proteomes" id="UP000277294"/>
    </source>
</evidence>
<gene>
    <name evidence="5" type="primary">ydaM_1</name>
    <name evidence="5" type="ORF">PIGHUM_02441</name>
</gene>
<sequence length="398" mass="43165">MPPIDLRTVTLLTSVMGVLMSIVLISVYRGFPSSIKGLGQWAGGSILYSVSAVAFGLRGIAPDWFSIIAGNVCLLIGTACWLTGLQRFYGQPPARFWPAAGIAAGTACICWWLLVDPNYIMRLASFTAILSVFYGALFIVVVRHGPRHFDTGFLAVLMLILTVVLVVRCVTSLMPDFTGTGMFSDDVVQVVYLVTYNFMMLLLTVGLVMVATHRLRTELTRHAEHDPLTGLLNRRALVSIYERACRQRSGRHAPIALLLMDLDHFKAINDLHGHAVGDAVLQDFSRRAMAAVGARTCFARVGGEEFVILLPDTDAARAHAIAEAVRLAVQRDEDNGLPAYTCSIGVATMPRSACRMDAHLQAADTALYLAKSRGRNRTKLADGMPVAAVARHAAAPTP</sequence>
<protein>
    <recommendedName>
        <fullName evidence="1">diguanylate cyclase</fullName>
        <ecNumber evidence="1">2.7.7.65</ecNumber>
    </recommendedName>
</protein>
<dbReference type="GO" id="GO:0052621">
    <property type="term" value="F:diguanylate cyclase activity"/>
    <property type="evidence" value="ECO:0007669"/>
    <property type="project" value="UniProtKB-EC"/>
</dbReference>
<dbReference type="InterPro" id="IPR050469">
    <property type="entry name" value="Diguanylate_Cyclase"/>
</dbReference>
<dbReference type="GO" id="GO:0043709">
    <property type="term" value="P:cell adhesion involved in single-species biofilm formation"/>
    <property type="evidence" value="ECO:0007669"/>
    <property type="project" value="TreeGrafter"/>
</dbReference>
<dbReference type="PROSITE" id="PS50887">
    <property type="entry name" value="GGDEF"/>
    <property type="match status" value="1"/>
</dbReference>
<evidence type="ECO:0000259" key="4">
    <source>
        <dbReference type="PROSITE" id="PS50887"/>
    </source>
</evidence>
<dbReference type="CDD" id="cd01949">
    <property type="entry name" value="GGDEF"/>
    <property type="match status" value="1"/>
</dbReference>
<dbReference type="InterPro" id="IPR029787">
    <property type="entry name" value="Nucleotide_cyclase"/>
</dbReference>
<dbReference type="Proteomes" id="UP000277294">
    <property type="component" value="Unassembled WGS sequence"/>
</dbReference>
<organism evidence="5 6">
    <name type="scientific">Pigmentiphaga humi</name>
    <dbReference type="NCBI Taxonomy" id="2478468"/>
    <lineage>
        <taxon>Bacteria</taxon>
        <taxon>Pseudomonadati</taxon>
        <taxon>Pseudomonadota</taxon>
        <taxon>Betaproteobacteria</taxon>
        <taxon>Burkholderiales</taxon>
        <taxon>Alcaligenaceae</taxon>
        <taxon>Pigmentiphaga</taxon>
    </lineage>
</organism>
<keyword evidence="3" id="KW-0472">Membrane</keyword>
<keyword evidence="5" id="KW-0548">Nucleotidyltransferase</keyword>
<dbReference type="OrthoDB" id="9813903at2"/>
<proteinExistence type="predicted"/>
<keyword evidence="3" id="KW-1133">Transmembrane helix</keyword>
<accession>A0A3P4B258</accession>
<reference evidence="5 6" key="1">
    <citation type="submission" date="2018-10" db="EMBL/GenBank/DDBJ databases">
        <authorList>
            <person name="Criscuolo A."/>
        </authorList>
    </citation>
    <scope>NUCLEOTIDE SEQUENCE [LARGE SCALE GENOMIC DNA]</scope>
    <source>
        <strain evidence="5">DnA1</strain>
    </source>
</reference>
<keyword evidence="3" id="KW-0812">Transmembrane</keyword>
<feature type="transmembrane region" description="Helical" evidence="3">
    <location>
        <begin position="96"/>
        <end position="114"/>
    </location>
</feature>
<dbReference type="FunFam" id="3.30.70.270:FF:000001">
    <property type="entry name" value="Diguanylate cyclase domain protein"/>
    <property type="match status" value="1"/>
</dbReference>
<evidence type="ECO:0000256" key="1">
    <source>
        <dbReference type="ARBA" id="ARBA00012528"/>
    </source>
</evidence>
<keyword evidence="5" id="KW-0808">Transferase</keyword>
<feature type="transmembrane region" description="Helical" evidence="3">
    <location>
        <begin position="6"/>
        <end position="28"/>
    </location>
</feature>